<keyword evidence="2" id="KW-1185">Reference proteome</keyword>
<proteinExistence type="predicted"/>
<sequence>MPYRAAVIPPEPQPREANWLLGRVGLSNLDHVGNDFGLDQACFGPSTTAIPTWHMRRRSVLADRAVLESAWNGGSMTRYMNQYSLLIPEITLG</sequence>
<name>W4KPU9_HETIT</name>
<dbReference type="EMBL" id="KI925454">
    <property type="protein sequence ID" value="ETW87817.1"/>
    <property type="molecule type" value="Genomic_DNA"/>
</dbReference>
<dbReference type="Proteomes" id="UP000030671">
    <property type="component" value="Unassembled WGS sequence"/>
</dbReference>
<dbReference type="KEGG" id="hir:HETIRDRAFT_470021"/>
<protein>
    <submittedName>
        <fullName evidence="1">Uncharacterized protein</fullName>
    </submittedName>
</protein>
<evidence type="ECO:0000313" key="2">
    <source>
        <dbReference type="Proteomes" id="UP000030671"/>
    </source>
</evidence>
<dbReference type="HOGENOM" id="CLU_2399935_0_0_1"/>
<gene>
    <name evidence="1" type="ORF">HETIRDRAFT_470021</name>
</gene>
<dbReference type="AlphaFoldDB" id="W4KPU9"/>
<dbReference type="InParanoid" id="W4KPU9"/>
<accession>W4KPU9</accession>
<organism evidence="1 2">
    <name type="scientific">Heterobasidion irregulare (strain TC 32-1)</name>
    <dbReference type="NCBI Taxonomy" id="747525"/>
    <lineage>
        <taxon>Eukaryota</taxon>
        <taxon>Fungi</taxon>
        <taxon>Dikarya</taxon>
        <taxon>Basidiomycota</taxon>
        <taxon>Agaricomycotina</taxon>
        <taxon>Agaricomycetes</taxon>
        <taxon>Russulales</taxon>
        <taxon>Bondarzewiaceae</taxon>
        <taxon>Heterobasidion</taxon>
        <taxon>Heterobasidion annosum species complex</taxon>
    </lineage>
</organism>
<dbReference type="RefSeq" id="XP_009541675.1">
    <property type="nucleotide sequence ID" value="XM_009543380.1"/>
</dbReference>
<dbReference type="GeneID" id="20677320"/>
<reference evidence="1 2" key="1">
    <citation type="journal article" date="2012" name="New Phytol.">
        <title>Insight into trade-off between wood decay and parasitism from the genome of a fungal forest pathogen.</title>
        <authorList>
            <person name="Olson A."/>
            <person name="Aerts A."/>
            <person name="Asiegbu F."/>
            <person name="Belbahri L."/>
            <person name="Bouzid O."/>
            <person name="Broberg A."/>
            <person name="Canback B."/>
            <person name="Coutinho P.M."/>
            <person name="Cullen D."/>
            <person name="Dalman K."/>
            <person name="Deflorio G."/>
            <person name="van Diepen L.T."/>
            <person name="Dunand C."/>
            <person name="Duplessis S."/>
            <person name="Durling M."/>
            <person name="Gonthier P."/>
            <person name="Grimwood J."/>
            <person name="Fossdal C.G."/>
            <person name="Hansson D."/>
            <person name="Henrissat B."/>
            <person name="Hietala A."/>
            <person name="Himmelstrand K."/>
            <person name="Hoffmeister D."/>
            <person name="Hogberg N."/>
            <person name="James T.Y."/>
            <person name="Karlsson M."/>
            <person name="Kohler A."/>
            <person name="Kues U."/>
            <person name="Lee Y.H."/>
            <person name="Lin Y.C."/>
            <person name="Lind M."/>
            <person name="Lindquist E."/>
            <person name="Lombard V."/>
            <person name="Lucas S."/>
            <person name="Lunden K."/>
            <person name="Morin E."/>
            <person name="Murat C."/>
            <person name="Park J."/>
            <person name="Raffaello T."/>
            <person name="Rouze P."/>
            <person name="Salamov A."/>
            <person name="Schmutz J."/>
            <person name="Solheim H."/>
            <person name="Stahlberg J."/>
            <person name="Velez H."/>
            <person name="de Vries R.P."/>
            <person name="Wiebenga A."/>
            <person name="Woodward S."/>
            <person name="Yakovlev I."/>
            <person name="Garbelotto M."/>
            <person name="Martin F."/>
            <person name="Grigoriev I.V."/>
            <person name="Stenlid J."/>
        </authorList>
    </citation>
    <scope>NUCLEOTIDE SEQUENCE [LARGE SCALE GENOMIC DNA]</scope>
    <source>
        <strain evidence="1 2">TC 32-1</strain>
    </source>
</reference>
<evidence type="ECO:0000313" key="1">
    <source>
        <dbReference type="EMBL" id="ETW87817.1"/>
    </source>
</evidence>